<feature type="compositionally biased region" description="Low complexity" evidence="1">
    <location>
        <begin position="143"/>
        <end position="159"/>
    </location>
</feature>
<gene>
    <name evidence="3" type="ORF">SAMN05443636_1232</name>
</gene>
<reference evidence="3 4" key="1">
    <citation type="submission" date="2016-11" db="EMBL/GenBank/DDBJ databases">
        <authorList>
            <person name="Jaros S."/>
            <person name="Januszkiewicz K."/>
            <person name="Wedrychowicz H."/>
        </authorList>
    </citation>
    <scope>NUCLEOTIDE SEQUENCE [LARGE SCALE GENOMIC DNA]</scope>
    <source>
        <strain evidence="3 4">DSM 9297</strain>
    </source>
</reference>
<evidence type="ECO:0000313" key="4">
    <source>
        <dbReference type="Proteomes" id="UP000184357"/>
    </source>
</evidence>
<dbReference type="STRING" id="43928.SAMN05443636_1232"/>
<dbReference type="AlphaFoldDB" id="A0A1M5N237"/>
<proteinExistence type="predicted"/>
<keyword evidence="4" id="KW-1185">Reference proteome</keyword>
<accession>A0A1M5N237</accession>
<keyword evidence="2" id="KW-0812">Transmembrane</keyword>
<dbReference type="Proteomes" id="UP000184357">
    <property type="component" value="Unassembled WGS sequence"/>
</dbReference>
<feature type="region of interest" description="Disordered" evidence="1">
    <location>
        <begin position="104"/>
        <end position="170"/>
    </location>
</feature>
<sequence length="253" mass="25006">MSSEAAVLGVTLNRDRLNEVTVPESFATDGSFAVELRNEGEPVHVHLRFAGPLAEIASVTPPNHYVDGESTRTVRVSVASVDPAVEGALSVIVGHGAEEATVPLRVDPSASADDGGSAGAEEAGTDPAGVGSATDERIRDGRAGSPSASAAGGPTGDPSQGPESDDHGDWASTAVLRPIDEGIARARDAARAALNGEVDVPSPEPGTIAVGALAAAALVGAGIVATTLDGLAVTLGVVAVCVAVLVAGFLLLG</sequence>
<dbReference type="Pfam" id="PF24368">
    <property type="entry name" value="DUF7524"/>
    <property type="match status" value="1"/>
</dbReference>
<dbReference type="EMBL" id="FQWV01000002">
    <property type="protein sequence ID" value="SHG83537.1"/>
    <property type="molecule type" value="Genomic_DNA"/>
</dbReference>
<name>A0A1M5N237_9EURY</name>
<keyword evidence="2" id="KW-0472">Membrane</keyword>
<evidence type="ECO:0000256" key="1">
    <source>
        <dbReference type="SAM" id="MobiDB-lite"/>
    </source>
</evidence>
<keyword evidence="2" id="KW-1133">Transmembrane helix</keyword>
<feature type="transmembrane region" description="Helical" evidence="2">
    <location>
        <begin position="231"/>
        <end position="252"/>
    </location>
</feature>
<feature type="transmembrane region" description="Helical" evidence="2">
    <location>
        <begin position="206"/>
        <end position="225"/>
    </location>
</feature>
<dbReference type="InterPro" id="IPR055946">
    <property type="entry name" value="DUF7524"/>
</dbReference>
<evidence type="ECO:0000256" key="2">
    <source>
        <dbReference type="SAM" id="Phobius"/>
    </source>
</evidence>
<dbReference type="OrthoDB" id="282430at2157"/>
<protein>
    <submittedName>
        <fullName evidence="3">Uncharacterized protein</fullName>
    </submittedName>
</protein>
<evidence type="ECO:0000313" key="3">
    <source>
        <dbReference type="EMBL" id="SHG83537.1"/>
    </source>
</evidence>
<organism evidence="3 4">
    <name type="scientific">Halobaculum gomorrense</name>
    <dbReference type="NCBI Taxonomy" id="43928"/>
    <lineage>
        <taxon>Archaea</taxon>
        <taxon>Methanobacteriati</taxon>
        <taxon>Methanobacteriota</taxon>
        <taxon>Stenosarchaea group</taxon>
        <taxon>Halobacteria</taxon>
        <taxon>Halobacteriales</taxon>
        <taxon>Haloferacaceae</taxon>
        <taxon>Halobaculum</taxon>
    </lineage>
</organism>
<dbReference type="RefSeq" id="WP_073307518.1">
    <property type="nucleotide sequence ID" value="NZ_FQWV01000002.1"/>
</dbReference>
<feature type="compositionally biased region" description="Low complexity" evidence="1">
    <location>
        <begin position="109"/>
        <end position="122"/>
    </location>
</feature>